<dbReference type="InterPro" id="IPR030191">
    <property type="entry name" value="CodB"/>
</dbReference>
<comment type="similarity">
    <text evidence="2">Belongs to the purine-cytosine permease (2.A.39) family.</text>
</comment>
<dbReference type="RefSeq" id="WP_215870756.1">
    <property type="nucleotide sequence ID" value="NZ_JAAXYO010000107.1"/>
</dbReference>
<evidence type="ECO:0000256" key="6">
    <source>
        <dbReference type="SAM" id="Phobius"/>
    </source>
</evidence>
<dbReference type="Gene3D" id="1.10.4160.10">
    <property type="entry name" value="Hydantoin permease"/>
    <property type="match status" value="1"/>
</dbReference>
<dbReference type="GO" id="GO:0015209">
    <property type="term" value="F:cytosine transmembrane transporter activity"/>
    <property type="evidence" value="ECO:0007669"/>
    <property type="project" value="InterPro"/>
</dbReference>
<comment type="caution">
    <text evidence="7">The sequence shown here is derived from an EMBL/GenBank/DDBJ whole genome shotgun (WGS) entry which is preliminary data.</text>
</comment>
<keyword evidence="5 6" id="KW-0472">Membrane</keyword>
<evidence type="ECO:0000313" key="8">
    <source>
        <dbReference type="Proteomes" id="UP001197378"/>
    </source>
</evidence>
<feature type="transmembrane region" description="Helical" evidence="6">
    <location>
        <begin position="427"/>
        <end position="448"/>
    </location>
</feature>
<dbReference type="PANTHER" id="PTHR30569">
    <property type="entry name" value="CYTOSINE TRANSPORTER CODB"/>
    <property type="match status" value="1"/>
</dbReference>
<keyword evidence="3 6" id="KW-0812">Transmembrane</keyword>
<comment type="subcellular location">
    <subcellularLocation>
        <location evidence="1">Membrane</location>
        <topology evidence="1">Multi-pass membrane protein</topology>
    </subcellularLocation>
</comment>
<dbReference type="PANTHER" id="PTHR30569:SF0">
    <property type="entry name" value="CYTOSINE PERMEASE"/>
    <property type="match status" value="1"/>
</dbReference>
<name>A0AAE3CJS5_9PROT</name>
<sequence>MPDPVVDPANSSPAKVESLGVAPVPESSRNMGPGMLFLIWALASASATTPVIGLLLKDVGLANFVWLVVLATLIGFLPGLLLAHMGRQLPIISMVMARRTFGVGGATVLALLYTVVGAGWFGLNTDVGGSILNSLFPGFGLTWYWLLGAAQIALVFFGMELLEKFYKYTAILFLLCYAVLTWYLFSRYPLHLPMAESAVPWGKDIDLILSFSLLAWAYDFPTVTRFCFPWSRQESWSRSLVFASMPTLGVMTAVLFMGILGLVALDMSGEWNIALLGKQLPVWGEISAVGVILAIAHTNAMNLYPAVTKFLAVINVANKRTSRWLQPGVVLGLGGFSTFLAIVGILQFVESFLNLLGELLFPFTFILLVDWFLGRYYQDSPSRFFPGNPDSPRLWSWSASWAVAMLLVAIGMDQLESWLPIALTRYLPWQVASALFAAMLYGFGLIWAERRWTWRAA</sequence>
<evidence type="ECO:0000313" key="7">
    <source>
        <dbReference type="EMBL" id="MBU2788107.1"/>
    </source>
</evidence>
<reference evidence="7" key="1">
    <citation type="journal article" date="2021" name="ISME J.">
        <title>Genomic evolution of the class Acidithiobacillia: deep-branching Proteobacteria living in extreme acidic conditions.</title>
        <authorList>
            <person name="Moya-Beltran A."/>
            <person name="Beard S."/>
            <person name="Rojas-Villalobos C."/>
            <person name="Issotta F."/>
            <person name="Gallardo Y."/>
            <person name="Ulloa R."/>
            <person name="Giaveno A."/>
            <person name="Degli Esposti M."/>
            <person name="Johnson D.B."/>
            <person name="Quatrini R."/>
        </authorList>
    </citation>
    <scope>NUCLEOTIDE SEQUENCE</scope>
    <source>
        <strain evidence="7">VAN18-1</strain>
    </source>
</reference>
<evidence type="ECO:0008006" key="9">
    <source>
        <dbReference type="Google" id="ProtNLM"/>
    </source>
</evidence>
<organism evidence="7 8">
    <name type="scientific">Igneacidithiobacillus copahuensis</name>
    <dbReference type="NCBI Taxonomy" id="2724909"/>
    <lineage>
        <taxon>Bacteria</taxon>
        <taxon>Pseudomonadati</taxon>
        <taxon>Pseudomonadota</taxon>
        <taxon>Acidithiobacillia</taxon>
        <taxon>Acidithiobacillales</taxon>
        <taxon>Acidithiobacillaceae</taxon>
        <taxon>Igneacidithiobacillus</taxon>
    </lineage>
</organism>
<dbReference type="InterPro" id="IPR001248">
    <property type="entry name" value="Pur-cyt_permease"/>
</dbReference>
<dbReference type="Proteomes" id="UP001197378">
    <property type="component" value="Unassembled WGS sequence"/>
</dbReference>
<feature type="transmembrane region" description="Helical" evidence="6">
    <location>
        <begin position="35"/>
        <end position="56"/>
    </location>
</feature>
<proteinExistence type="inferred from homology"/>
<gene>
    <name evidence="7" type="ORF">HFQ13_07805</name>
</gene>
<feature type="transmembrane region" description="Helical" evidence="6">
    <location>
        <begin position="103"/>
        <end position="123"/>
    </location>
</feature>
<feature type="transmembrane region" description="Helical" evidence="6">
    <location>
        <begin position="394"/>
        <end position="412"/>
    </location>
</feature>
<feature type="transmembrane region" description="Helical" evidence="6">
    <location>
        <begin position="355"/>
        <end position="373"/>
    </location>
</feature>
<accession>A0AAE3CJS5</accession>
<evidence type="ECO:0000256" key="4">
    <source>
        <dbReference type="ARBA" id="ARBA00022989"/>
    </source>
</evidence>
<keyword evidence="4 6" id="KW-1133">Transmembrane helix</keyword>
<evidence type="ECO:0000256" key="1">
    <source>
        <dbReference type="ARBA" id="ARBA00004141"/>
    </source>
</evidence>
<dbReference type="EMBL" id="JAAXYO010000107">
    <property type="protein sequence ID" value="MBU2788107.1"/>
    <property type="molecule type" value="Genomic_DNA"/>
</dbReference>
<keyword evidence="8" id="KW-1185">Reference proteome</keyword>
<feature type="transmembrane region" description="Helical" evidence="6">
    <location>
        <begin position="135"/>
        <end position="158"/>
    </location>
</feature>
<feature type="transmembrane region" description="Helical" evidence="6">
    <location>
        <begin position="328"/>
        <end position="349"/>
    </location>
</feature>
<evidence type="ECO:0000256" key="2">
    <source>
        <dbReference type="ARBA" id="ARBA00008974"/>
    </source>
</evidence>
<evidence type="ECO:0000256" key="3">
    <source>
        <dbReference type="ARBA" id="ARBA00022692"/>
    </source>
</evidence>
<feature type="transmembrane region" description="Helical" evidence="6">
    <location>
        <begin position="62"/>
        <end position="83"/>
    </location>
</feature>
<feature type="transmembrane region" description="Helical" evidence="6">
    <location>
        <begin position="165"/>
        <end position="185"/>
    </location>
</feature>
<dbReference type="Pfam" id="PF02133">
    <property type="entry name" value="Transp_cyt_pur"/>
    <property type="match status" value="1"/>
</dbReference>
<evidence type="ECO:0000256" key="5">
    <source>
        <dbReference type="ARBA" id="ARBA00023136"/>
    </source>
</evidence>
<dbReference type="AlphaFoldDB" id="A0AAE3CJS5"/>
<feature type="transmembrane region" description="Helical" evidence="6">
    <location>
        <begin position="285"/>
        <end position="307"/>
    </location>
</feature>
<feature type="transmembrane region" description="Helical" evidence="6">
    <location>
        <begin position="240"/>
        <end position="265"/>
    </location>
</feature>
<dbReference type="GO" id="GO:0005886">
    <property type="term" value="C:plasma membrane"/>
    <property type="evidence" value="ECO:0007669"/>
    <property type="project" value="TreeGrafter"/>
</dbReference>
<protein>
    <recommendedName>
        <fullName evidence="9">Cytosine permease</fullName>
    </recommendedName>
</protein>